<dbReference type="EMBL" id="JAERQM010000011">
    <property type="protein sequence ID" value="MBU8547008.1"/>
    <property type="molecule type" value="Genomic_DNA"/>
</dbReference>
<evidence type="ECO:0000313" key="3">
    <source>
        <dbReference type="EMBL" id="MBU8547008.1"/>
    </source>
</evidence>
<dbReference type="PANTHER" id="PTHR43798">
    <property type="entry name" value="MONOACYLGLYCEROL LIPASE"/>
    <property type="match status" value="1"/>
</dbReference>
<dbReference type="RefSeq" id="WP_216879034.1">
    <property type="nucleotide sequence ID" value="NZ_JAERQM010000011.1"/>
</dbReference>
<dbReference type="GO" id="GO:0016787">
    <property type="term" value="F:hydrolase activity"/>
    <property type="evidence" value="ECO:0007669"/>
    <property type="project" value="UniProtKB-KW"/>
</dbReference>
<proteinExistence type="predicted"/>
<sequence>MSDDALRQPLPTQVPAPLRDVPVPGGSLACWDTGGDGPAVILLHPGTGSHAVWPYQQPVLAAAGYRVIAYSRRSHLGSPATEDPGCAAEDLAILMDALDLARAHLVGCAAGAIVAWDFALGFPERVGRMVLACTHMGLEDPDYAALSASLRPAGFAQMPGHFREVGPSYRAANPEGTAAWLALEHAAIPGKRQEQRRMHRLDISGLGRLVPPVLLIGGDADLWAPPSVFRIFARAIPGSELVILSECGHAAQWEQPQAFNAAVLGFFGRE</sequence>
<feature type="domain" description="AB hydrolase-1" evidence="2">
    <location>
        <begin position="40"/>
        <end position="262"/>
    </location>
</feature>
<dbReference type="Pfam" id="PF12697">
    <property type="entry name" value="Abhydrolase_6"/>
    <property type="match status" value="1"/>
</dbReference>
<dbReference type="Proteomes" id="UP000689967">
    <property type="component" value="Unassembled WGS sequence"/>
</dbReference>
<protein>
    <submittedName>
        <fullName evidence="3">Alpha/beta hydrolase</fullName>
    </submittedName>
</protein>
<organism evidence="3 4">
    <name type="scientific">Falsiroseomonas oleicola</name>
    <dbReference type="NCBI Taxonomy" id="2801474"/>
    <lineage>
        <taxon>Bacteria</taxon>
        <taxon>Pseudomonadati</taxon>
        <taxon>Pseudomonadota</taxon>
        <taxon>Alphaproteobacteria</taxon>
        <taxon>Acetobacterales</taxon>
        <taxon>Roseomonadaceae</taxon>
        <taxon>Falsiroseomonas</taxon>
    </lineage>
</organism>
<evidence type="ECO:0000259" key="2">
    <source>
        <dbReference type="Pfam" id="PF12697"/>
    </source>
</evidence>
<reference evidence="3 4" key="1">
    <citation type="submission" date="2021-01" db="EMBL/GenBank/DDBJ databases">
        <title>Roseomonas sp. nov, a bacterium isolated from an oil production mixture in Yumen Oilfield.</title>
        <authorList>
            <person name="Wu D."/>
        </authorList>
    </citation>
    <scope>NUCLEOTIDE SEQUENCE [LARGE SCALE GENOMIC DNA]</scope>
    <source>
        <strain evidence="3 4">ROY-5-3</strain>
    </source>
</reference>
<comment type="caution">
    <text evidence="3">The sequence shown here is derived from an EMBL/GenBank/DDBJ whole genome shotgun (WGS) entry which is preliminary data.</text>
</comment>
<accession>A0ABS6HED9</accession>
<keyword evidence="4" id="KW-1185">Reference proteome</keyword>
<gene>
    <name evidence="3" type="ORF">JJQ90_25035</name>
</gene>
<evidence type="ECO:0000313" key="4">
    <source>
        <dbReference type="Proteomes" id="UP000689967"/>
    </source>
</evidence>
<dbReference type="InterPro" id="IPR050266">
    <property type="entry name" value="AB_hydrolase_sf"/>
</dbReference>
<name>A0ABS6HED9_9PROT</name>
<dbReference type="PANTHER" id="PTHR43798:SF31">
    <property type="entry name" value="AB HYDROLASE SUPERFAMILY PROTEIN YCLE"/>
    <property type="match status" value="1"/>
</dbReference>
<keyword evidence="1 3" id="KW-0378">Hydrolase</keyword>
<evidence type="ECO:0000256" key="1">
    <source>
        <dbReference type="ARBA" id="ARBA00022801"/>
    </source>
</evidence>
<dbReference type="InterPro" id="IPR000073">
    <property type="entry name" value="AB_hydrolase_1"/>
</dbReference>